<feature type="transmembrane region" description="Helical" evidence="1">
    <location>
        <begin position="77"/>
        <end position="100"/>
    </location>
</feature>
<evidence type="ECO:0000256" key="1">
    <source>
        <dbReference type="SAM" id="Phobius"/>
    </source>
</evidence>
<proteinExistence type="predicted"/>
<evidence type="ECO:0000313" key="2">
    <source>
        <dbReference type="EMBL" id="RPA99143.1"/>
    </source>
</evidence>
<gene>
    <name evidence="2" type="ORF">L873DRAFT_927621</name>
</gene>
<keyword evidence="1" id="KW-1133">Transmembrane helix</keyword>
<organism evidence="2 3">
    <name type="scientific">Choiromyces venosus 120613-1</name>
    <dbReference type="NCBI Taxonomy" id="1336337"/>
    <lineage>
        <taxon>Eukaryota</taxon>
        <taxon>Fungi</taxon>
        <taxon>Dikarya</taxon>
        <taxon>Ascomycota</taxon>
        <taxon>Pezizomycotina</taxon>
        <taxon>Pezizomycetes</taxon>
        <taxon>Pezizales</taxon>
        <taxon>Tuberaceae</taxon>
        <taxon>Choiromyces</taxon>
    </lineage>
</organism>
<keyword evidence="3" id="KW-1185">Reference proteome</keyword>
<sequence>MHLKSREQVSIQSVFSNKIKRQRVGKKGYRYLPCSRAEQNTLLFPSLLPVFFMQRKKREGISKQGPFGSDTPSRDPFFFPFFLFLFGWKFVFFFTFPPFVCLAFPSKQCHELFLFPSTFAFLFIPFYPYLNP</sequence>
<dbReference type="Proteomes" id="UP000276215">
    <property type="component" value="Unassembled WGS sequence"/>
</dbReference>
<name>A0A3N4JLM6_9PEZI</name>
<reference evidence="2 3" key="1">
    <citation type="journal article" date="2018" name="Nat. Ecol. Evol.">
        <title>Pezizomycetes genomes reveal the molecular basis of ectomycorrhizal truffle lifestyle.</title>
        <authorList>
            <person name="Murat C."/>
            <person name="Payen T."/>
            <person name="Noel B."/>
            <person name="Kuo A."/>
            <person name="Morin E."/>
            <person name="Chen J."/>
            <person name="Kohler A."/>
            <person name="Krizsan K."/>
            <person name="Balestrini R."/>
            <person name="Da Silva C."/>
            <person name="Montanini B."/>
            <person name="Hainaut M."/>
            <person name="Levati E."/>
            <person name="Barry K.W."/>
            <person name="Belfiori B."/>
            <person name="Cichocki N."/>
            <person name="Clum A."/>
            <person name="Dockter R.B."/>
            <person name="Fauchery L."/>
            <person name="Guy J."/>
            <person name="Iotti M."/>
            <person name="Le Tacon F."/>
            <person name="Lindquist E.A."/>
            <person name="Lipzen A."/>
            <person name="Malagnac F."/>
            <person name="Mello A."/>
            <person name="Molinier V."/>
            <person name="Miyauchi S."/>
            <person name="Poulain J."/>
            <person name="Riccioni C."/>
            <person name="Rubini A."/>
            <person name="Sitrit Y."/>
            <person name="Splivallo R."/>
            <person name="Traeger S."/>
            <person name="Wang M."/>
            <person name="Zifcakova L."/>
            <person name="Wipf D."/>
            <person name="Zambonelli A."/>
            <person name="Paolocci F."/>
            <person name="Nowrousian M."/>
            <person name="Ottonello S."/>
            <person name="Baldrian P."/>
            <person name="Spatafora J.W."/>
            <person name="Henrissat B."/>
            <person name="Nagy L.G."/>
            <person name="Aury J.M."/>
            <person name="Wincker P."/>
            <person name="Grigoriev I.V."/>
            <person name="Bonfante P."/>
            <person name="Martin F.M."/>
        </authorList>
    </citation>
    <scope>NUCLEOTIDE SEQUENCE [LARGE SCALE GENOMIC DNA]</scope>
    <source>
        <strain evidence="2 3">120613-1</strain>
    </source>
</reference>
<protein>
    <submittedName>
        <fullName evidence="2">Uncharacterized protein</fullName>
    </submittedName>
</protein>
<accession>A0A3N4JLM6</accession>
<dbReference type="AlphaFoldDB" id="A0A3N4JLM6"/>
<keyword evidence="1" id="KW-0812">Transmembrane</keyword>
<dbReference type="EMBL" id="ML120389">
    <property type="protein sequence ID" value="RPA99143.1"/>
    <property type="molecule type" value="Genomic_DNA"/>
</dbReference>
<evidence type="ECO:0000313" key="3">
    <source>
        <dbReference type="Proteomes" id="UP000276215"/>
    </source>
</evidence>
<feature type="transmembrane region" description="Helical" evidence="1">
    <location>
        <begin position="112"/>
        <end position="130"/>
    </location>
</feature>
<keyword evidence="1" id="KW-0472">Membrane</keyword>